<evidence type="ECO:0000256" key="1">
    <source>
        <dbReference type="ARBA" id="ARBA00004651"/>
    </source>
</evidence>
<comment type="subcellular location">
    <subcellularLocation>
        <location evidence="1">Cell membrane</location>
        <topology evidence="1">Multi-pass membrane protein</topology>
    </subcellularLocation>
</comment>
<feature type="region of interest" description="Disordered" evidence="7">
    <location>
        <begin position="143"/>
        <end position="295"/>
    </location>
</feature>
<dbReference type="InterPro" id="IPR032808">
    <property type="entry name" value="DoxX"/>
</dbReference>
<evidence type="ECO:0000256" key="6">
    <source>
        <dbReference type="ARBA" id="ARBA00023136"/>
    </source>
</evidence>
<feature type="compositionally biased region" description="Low complexity" evidence="7">
    <location>
        <begin position="177"/>
        <end position="193"/>
    </location>
</feature>
<dbReference type="Pfam" id="PF07681">
    <property type="entry name" value="DoxX"/>
    <property type="match status" value="1"/>
</dbReference>
<dbReference type="EMBL" id="QOIL01000023">
    <property type="protein sequence ID" value="RCG25040.1"/>
    <property type="molecule type" value="Genomic_DNA"/>
</dbReference>
<dbReference type="InterPro" id="IPR051907">
    <property type="entry name" value="DoxX-like_oxidoreductase"/>
</dbReference>
<reference evidence="9 10" key="1">
    <citation type="submission" date="2018-06" db="EMBL/GenBank/DDBJ databases">
        <title>Sphaerisporangium craniellae sp. nov., isolated from a marine sponge in the South China Sea.</title>
        <authorList>
            <person name="Li L."/>
        </authorList>
    </citation>
    <scope>NUCLEOTIDE SEQUENCE [LARGE SCALE GENOMIC DNA]</scope>
    <source>
        <strain evidence="9 10">CCTCC AA 208026</strain>
    </source>
</reference>
<dbReference type="AlphaFoldDB" id="A0A367F671"/>
<evidence type="ECO:0000256" key="3">
    <source>
        <dbReference type="ARBA" id="ARBA00022475"/>
    </source>
</evidence>
<evidence type="ECO:0000256" key="4">
    <source>
        <dbReference type="ARBA" id="ARBA00022692"/>
    </source>
</evidence>
<comment type="caution">
    <text evidence="9">The sequence shown here is derived from an EMBL/GenBank/DDBJ whole genome shotgun (WGS) entry which is preliminary data.</text>
</comment>
<protein>
    <submittedName>
        <fullName evidence="9">DoxX family membrane protein</fullName>
    </submittedName>
</protein>
<feature type="transmembrane region" description="Helical" evidence="8">
    <location>
        <begin position="67"/>
        <end position="94"/>
    </location>
</feature>
<evidence type="ECO:0000313" key="9">
    <source>
        <dbReference type="EMBL" id="RCG25040.1"/>
    </source>
</evidence>
<keyword evidence="10" id="KW-1185">Reference proteome</keyword>
<evidence type="ECO:0000256" key="7">
    <source>
        <dbReference type="SAM" id="MobiDB-lite"/>
    </source>
</evidence>
<keyword evidence="3" id="KW-1003">Cell membrane</keyword>
<name>A0A367F671_9ACTN</name>
<accession>A0A367F671</accession>
<dbReference type="GO" id="GO:0005886">
    <property type="term" value="C:plasma membrane"/>
    <property type="evidence" value="ECO:0007669"/>
    <property type="project" value="UniProtKB-SubCell"/>
</dbReference>
<dbReference type="PANTHER" id="PTHR33452:SF1">
    <property type="entry name" value="INNER MEMBRANE PROTEIN YPHA-RELATED"/>
    <property type="match status" value="1"/>
</dbReference>
<keyword evidence="6 8" id="KW-0472">Membrane</keyword>
<evidence type="ECO:0000256" key="2">
    <source>
        <dbReference type="ARBA" id="ARBA00006679"/>
    </source>
</evidence>
<dbReference type="OrthoDB" id="1122432at2"/>
<dbReference type="PANTHER" id="PTHR33452">
    <property type="entry name" value="OXIDOREDUCTASE CATD-RELATED"/>
    <property type="match status" value="1"/>
</dbReference>
<keyword evidence="5 8" id="KW-1133">Transmembrane helix</keyword>
<keyword evidence="4 8" id="KW-0812">Transmembrane</keyword>
<organism evidence="9 10">
    <name type="scientific">Sphaerisporangium album</name>
    <dbReference type="NCBI Taxonomy" id="509200"/>
    <lineage>
        <taxon>Bacteria</taxon>
        <taxon>Bacillati</taxon>
        <taxon>Actinomycetota</taxon>
        <taxon>Actinomycetes</taxon>
        <taxon>Streptosporangiales</taxon>
        <taxon>Streptosporangiaceae</taxon>
        <taxon>Sphaerisporangium</taxon>
    </lineage>
</organism>
<evidence type="ECO:0000256" key="5">
    <source>
        <dbReference type="ARBA" id="ARBA00022989"/>
    </source>
</evidence>
<feature type="compositionally biased region" description="Gly residues" evidence="7">
    <location>
        <begin position="211"/>
        <end position="221"/>
    </location>
</feature>
<gene>
    <name evidence="9" type="ORF">DQ384_32340</name>
</gene>
<proteinExistence type="inferred from homology"/>
<sequence length="295" mass="29477">MATVRRALQDLASLAARLGVGGIFFANGWHKLEFGLTATSDQFAKMGAPGPGVWAASTMLIELLGGALLVAGLAVPACGLVLFAEALAVFVLVSGDTGLPLTGGDINLIVALGAASVLLAVVGAGRLSIDHLVVIRRREAEAADEMAADAEADDVISSWREPDRPATTGTGARTEDAASPGTGTKAPGAGPVTFPKVKDKVGDTTAAGDTTGAGGTGGTTGGTARPVDSAPPATPADSAEVTAPRKPPRTRRPSKPADTPRDAVPEPPADAPSTPTTRGDRLVAGGRKPGPSDTE</sequence>
<feature type="compositionally biased region" description="Low complexity" evidence="7">
    <location>
        <begin position="222"/>
        <end position="244"/>
    </location>
</feature>
<feature type="compositionally biased region" description="Acidic residues" evidence="7">
    <location>
        <begin position="143"/>
        <end position="154"/>
    </location>
</feature>
<evidence type="ECO:0000256" key="8">
    <source>
        <dbReference type="SAM" id="Phobius"/>
    </source>
</evidence>
<comment type="similarity">
    <text evidence="2">Belongs to the DoxX family.</text>
</comment>
<evidence type="ECO:0000313" key="10">
    <source>
        <dbReference type="Proteomes" id="UP000253094"/>
    </source>
</evidence>
<feature type="transmembrane region" description="Helical" evidence="8">
    <location>
        <begin position="106"/>
        <end position="129"/>
    </location>
</feature>
<dbReference type="Proteomes" id="UP000253094">
    <property type="component" value="Unassembled WGS sequence"/>
</dbReference>